<dbReference type="Pfam" id="PF04006">
    <property type="entry name" value="Mpp10"/>
    <property type="match status" value="1"/>
</dbReference>
<evidence type="ECO:0000256" key="3">
    <source>
        <dbReference type="ARBA" id="ARBA00022552"/>
    </source>
</evidence>
<feature type="compositionally biased region" description="Acidic residues" evidence="8">
    <location>
        <begin position="223"/>
        <end position="251"/>
    </location>
</feature>
<sequence length="664" mass="77571">MTVKANAPESVIDNICTKFEDITSKPVKFLTVQNGLTDSMKCTVKDIYDLTKTFEDTKDKPQKGNATLKKLIINKLDEEQIWQQIEIQNAFKNMEFLRQTSVILNANEKQSSITFPFKFQDEEDEEEEEVVEEEEEEENEDDDEEEREGEERDNEYDDLEEDEDDKGDEPSDHEDLKPSKGNFRAGKPGSIVDDTFFKLDELDRYLEMEDKKEMKQNKQRGGDEDEEEEASELIDYFEDDDRESEDEDSENEGIKFGDFFRGPEEELEEKKKQKKKLRFENLADNEDDEEFDENELEELNEDEEEDNEEELENIEETADSEEEEENQTSSHKQIKSSYEARQDRLKSRIQTLEEDLVSEKPWQMKGEVSATKRPQNSLLEEVVEFDLTTRPAPEITEETTLKLEDIIRQRIKDKAFDDVERKIKPVDTPQEFRKKLVLDQEKSKLSLAQIYEQEYLKQAESTTANPLDEKPEEVPKEHEEIKKMMDHLFRQLDALSNFHYTPKMVLPEVRIVNNTPAIEMEEVAPVASTDATLLAPEEVKSKHKGELMAKEERTDTDKKRERRKKKINQKLKHKKREEKEKMSELMKPGIGKKFNKEKMKKTLETVTKSKNVQKMVDTGNTKAVKSSTAFFNQLQDEVKATIKRKTSGGGTKKKSEHSAKKLKL</sequence>
<evidence type="ECO:0000256" key="1">
    <source>
        <dbReference type="ARBA" id="ARBA00004604"/>
    </source>
</evidence>
<dbReference type="AlphaFoldDB" id="A0A8D9FGU4"/>
<evidence type="ECO:0000256" key="7">
    <source>
        <dbReference type="PIRNR" id="PIRNR017300"/>
    </source>
</evidence>
<keyword evidence="3 7" id="KW-0698">rRNA processing</keyword>
<comment type="function">
    <text evidence="7">Involved in nucleolar processing of pre-18S ribosomal RNA.</text>
</comment>
<dbReference type="GO" id="GO:0032040">
    <property type="term" value="C:small-subunit processome"/>
    <property type="evidence" value="ECO:0007669"/>
    <property type="project" value="TreeGrafter"/>
</dbReference>
<feature type="compositionally biased region" description="Acidic residues" evidence="8">
    <location>
        <begin position="283"/>
        <end position="326"/>
    </location>
</feature>
<feature type="compositionally biased region" description="Basic and acidic residues" evidence="8">
    <location>
        <begin position="195"/>
        <end position="222"/>
    </location>
</feature>
<evidence type="ECO:0000256" key="4">
    <source>
        <dbReference type="ARBA" id="ARBA00023242"/>
    </source>
</evidence>
<dbReference type="GO" id="GO:0005732">
    <property type="term" value="C:sno(s)RNA-containing ribonucleoprotein complex"/>
    <property type="evidence" value="ECO:0007669"/>
    <property type="project" value="UniProtKB-UniRule"/>
</dbReference>
<accession>A0A8D9FGU4</accession>
<name>A0A8D9FGU4_9HEMI</name>
<evidence type="ECO:0000256" key="6">
    <source>
        <dbReference type="ARBA" id="ARBA00029455"/>
    </source>
</evidence>
<keyword evidence="2 7" id="KW-0690">Ribosome biogenesis</keyword>
<dbReference type="GO" id="GO:0006364">
    <property type="term" value="P:rRNA processing"/>
    <property type="evidence" value="ECO:0007669"/>
    <property type="project" value="UniProtKB-KW"/>
</dbReference>
<reference evidence="9" key="1">
    <citation type="submission" date="2021-05" db="EMBL/GenBank/DDBJ databases">
        <authorList>
            <person name="Alioto T."/>
            <person name="Alioto T."/>
            <person name="Gomez Garrido J."/>
        </authorList>
    </citation>
    <scope>NUCLEOTIDE SEQUENCE</scope>
</reference>
<comment type="subcellular location">
    <subcellularLocation>
        <location evidence="1 7">Nucleus</location>
        <location evidence="1 7">Nucleolus</location>
    </subcellularLocation>
</comment>
<comment type="similarity">
    <text evidence="6 7">Belongs to the MPP10 family.</text>
</comment>
<feature type="compositionally biased region" description="Basic residues" evidence="8">
    <location>
        <begin position="560"/>
        <end position="576"/>
    </location>
</feature>
<dbReference type="PIRSF" id="PIRSF017300">
    <property type="entry name" value="snoRNP_Mpp10"/>
    <property type="match status" value="1"/>
</dbReference>
<feature type="compositionally biased region" description="Acidic residues" evidence="8">
    <location>
        <begin position="121"/>
        <end position="167"/>
    </location>
</feature>
<feature type="region of interest" description="Disordered" evidence="8">
    <location>
        <begin position="540"/>
        <end position="598"/>
    </location>
</feature>
<dbReference type="PANTHER" id="PTHR17039:SF0">
    <property type="entry name" value="U3 SMALL NUCLEOLAR RIBONUCLEOPROTEIN PROTEIN MPP10"/>
    <property type="match status" value="1"/>
</dbReference>
<feature type="compositionally biased region" description="Basic and acidic residues" evidence="8">
    <location>
        <begin position="540"/>
        <end position="559"/>
    </location>
</feature>
<evidence type="ECO:0000256" key="5">
    <source>
        <dbReference type="ARBA" id="ARBA00023274"/>
    </source>
</evidence>
<evidence type="ECO:0000256" key="2">
    <source>
        <dbReference type="ARBA" id="ARBA00022517"/>
    </source>
</evidence>
<protein>
    <recommendedName>
        <fullName evidence="7">U3 small nucleolar ribonucleoprotein protein MPP10</fullName>
    </recommendedName>
</protein>
<dbReference type="GO" id="GO:0034457">
    <property type="term" value="C:Mpp10 complex"/>
    <property type="evidence" value="ECO:0007669"/>
    <property type="project" value="UniProtKB-UniRule"/>
</dbReference>
<feature type="region of interest" description="Disordered" evidence="8">
    <location>
        <begin position="642"/>
        <end position="664"/>
    </location>
</feature>
<feature type="region of interest" description="Disordered" evidence="8">
    <location>
        <begin position="114"/>
        <end position="344"/>
    </location>
</feature>
<keyword evidence="4 7" id="KW-0539">Nucleus</keyword>
<evidence type="ECO:0000256" key="8">
    <source>
        <dbReference type="SAM" id="MobiDB-lite"/>
    </source>
</evidence>
<keyword evidence="5 7" id="KW-0687">Ribonucleoprotein</keyword>
<dbReference type="PANTHER" id="PTHR17039">
    <property type="entry name" value="U3 SMALL NUCLEOLAR RIBONUCLEOPROTEIN PROTEIN MPP10"/>
    <property type="match status" value="1"/>
</dbReference>
<feature type="compositionally biased region" description="Basic and acidic residues" evidence="8">
    <location>
        <begin position="168"/>
        <end position="178"/>
    </location>
</feature>
<proteinExistence type="inferred from homology"/>
<feature type="compositionally biased region" description="Basic and acidic residues" evidence="8">
    <location>
        <begin position="261"/>
        <end position="271"/>
    </location>
</feature>
<organism evidence="9">
    <name type="scientific">Cacopsylla melanoneura</name>
    <dbReference type="NCBI Taxonomy" id="428564"/>
    <lineage>
        <taxon>Eukaryota</taxon>
        <taxon>Metazoa</taxon>
        <taxon>Ecdysozoa</taxon>
        <taxon>Arthropoda</taxon>
        <taxon>Hexapoda</taxon>
        <taxon>Insecta</taxon>
        <taxon>Pterygota</taxon>
        <taxon>Neoptera</taxon>
        <taxon>Paraneoptera</taxon>
        <taxon>Hemiptera</taxon>
        <taxon>Sternorrhyncha</taxon>
        <taxon>Psylloidea</taxon>
        <taxon>Psyllidae</taxon>
        <taxon>Psyllinae</taxon>
        <taxon>Cacopsylla</taxon>
    </lineage>
</organism>
<evidence type="ECO:0000313" key="9">
    <source>
        <dbReference type="EMBL" id="CAG6790348.1"/>
    </source>
</evidence>
<dbReference type="EMBL" id="HBUF01670131">
    <property type="protein sequence ID" value="CAG6790348.1"/>
    <property type="molecule type" value="Transcribed_RNA"/>
</dbReference>
<dbReference type="InterPro" id="IPR012173">
    <property type="entry name" value="Mpp10"/>
</dbReference>